<dbReference type="PROSITE" id="PS50965">
    <property type="entry name" value="NERD"/>
    <property type="match status" value="1"/>
</dbReference>
<gene>
    <name evidence="2" type="ORF">CWS20_25215</name>
</gene>
<evidence type="ECO:0000259" key="1">
    <source>
        <dbReference type="PROSITE" id="PS50965"/>
    </source>
</evidence>
<dbReference type="Proteomes" id="UP000233343">
    <property type="component" value="Unassembled WGS sequence"/>
</dbReference>
<dbReference type="EMBL" id="PISD01000075">
    <property type="protein sequence ID" value="PKG26228.1"/>
    <property type="molecule type" value="Genomic_DNA"/>
</dbReference>
<reference evidence="2 3" key="1">
    <citation type="journal article" date="2010" name="Int. J. Syst. Evol. Microbiol.">
        <title>Bacillus horneckiae sp. nov., isolated from a spacecraft-assembly clean room.</title>
        <authorList>
            <person name="Vaishampayan P."/>
            <person name="Probst A."/>
            <person name="Krishnamurthi S."/>
            <person name="Ghosh S."/>
            <person name="Osman S."/>
            <person name="McDowall A."/>
            <person name="Ruckmani A."/>
            <person name="Mayilraj S."/>
            <person name="Venkateswaran K."/>
        </authorList>
    </citation>
    <scope>NUCLEOTIDE SEQUENCE [LARGE SCALE GENOMIC DNA]</scope>
    <source>
        <strain evidence="3">1PO1SC</strain>
    </source>
</reference>
<name>A0A2N0Z9N4_9BACI</name>
<organism evidence="2 3">
    <name type="scientific">Cytobacillus horneckiae</name>
    <dbReference type="NCBI Taxonomy" id="549687"/>
    <lineage>
        <taxon>Bacteria</taxon>
        <taxon>Bacillati</taxon>
        <taxon>Bacillota</taxon>
        <taxon>Bacilli</taxon>
        <taxon>Bacillales</taxon>
        <taxon>Bacillaceae</taxon>
        <taxon>Cytobacillus</taxon>
    </lineage>
</organism>
<comment type="caution">
    <text evidence="2">The sequence shown here is derived from an EMBL/GenBank/DDBJ whole genome shotgun (WGS) entry which is preliminary data.</text>
</comment>
<proteinExistence type="predicted"/>
<accession>A0A2N0Z9N4</accession>
<keyword evidence="3" id="KW-1185">Reference proteome</keyword>
<dbReference type="Pfam" id="PF08378">
    <property type="entry name" value="NERD"/>
    <property type="match status" value="1"/>
</dbReference>
<protein>
    <submittedName>
        <fullName evidence="2">NERD domain-containing protein</fullName>
    </submittedName>
</protein>
<dbReference type="RefSeq" id="WP_083957476.1">
    <property type="nucleotide sequence ID" value="NZ_JAMAUX010000005.1"/>
</dbReference>
<feature type="domain" description="NERD" evidence="1">
    <location>
        <begin position="41"/>
        <end position="157"/>
    </location>
</feature>
<dbReference type="AlphaFoldDB" id="A0A2N0Z9N4"/>
<evidence type="ECO:0000313" key="2">
    <source>
        <dbReference type="EMBL" id="PKG26228.1"/>
    </source>
</evidence>
<dbReference type="InterPro" id="IPR011528">
    <property type="entry name" value="NERD"/>
</dbReference>
<sequence>MIHKPRKKSLMLLKHESLEARLPSSHPKIPQITSNLKKLSPGYNGEKSVDYYLSFLDFEDYHIFHDIRLPFQNHYFQIDIIILTSYFILLLEIKNIAGTLYFDPIFKQFIRNKDGIDTGFPNPLLQMKLHKIQLQRWLNHHINTPIYTYLVISNPQTIVRTSKDNETLNQAVIHANYLLEKIEQIRRTDPVLPESSLHKISKNLLAEHKELNYPILEKYHISQNELIRGIILLPLQFLSGSESIWYLVLPKLLLQQ</sequence>
<evidence type="ECO:0000313" key="3">
    <source>
        <dbReference type="Proteomes" id="UP000233343"/>
    </source>
</evidence>